<evidence type="ECO:0000313" key="1">
    <source>
        <dbReference type="EMBL" id="POM58865.1"/>
    </source>
</evidence>
<organism evidence="1 2">
    <name type="scientific">Phytophthora palmivora</name>
    <dbReference type="NCBI Taxonomy" id="4796"/>
    <lineage>
        <taxon>Eukaryota</taxon>
        <taxon>Sar</taxon>
        <taxon>Stramenopiles</taxon>
        <taxon>Oomycota</taxon>
        <taxon>Peronosporomycetes</taxon>
        <taxon>Peronosporales</taxon>
        <taxon>Peronosporaceae</taxon>
        <taxon>Phytophthora</taxon>
    </lineage>
</organism>
<comment type="caution">
    <text evidence="1">The sequence shown here is derived from an EMBL/GenBank/DDBJ whole genome shotgun (WGS) entry which is preliminary data.</text>
</comment>
<dbReference type="OrthoDB" id="106344at2759"/>
<gene>
    <name evidence="1" type="ORF">PHPALM_36432</name>
</gene>
<reference evidence="1 2" key="1">
    <citation type="journal article" date="2017" name="Genome Biol. Evol.">
        <title>Phytophthora megakarya and P. palmivora, closely related causal agents of cacao black pod rot, underwent increases in genome sizes and gene numbers by different mechanisms.</title>
        <authorList>
            <person name="Ali S.S."/>
            <person name="Shao J."/>
            <person name="Lary D.J."/>
            <person name="Kronmiller B."/>
            <person name="Shen D."/>
            <person name="Strem M.D."/>
            <person name="Amoako-Attah I."/>
            <person name="Akrofi A.Y."/>
            <person name="Begoude B.A."/>
            <person name="Ten Hoopen G.M."/>
            <person name="Coulibaly K."/>
            <person name="Kebe B.I."/>
            <person name="Melnick R.L."/>
            <person name="Guiltinan M.J."/>
            <person name="Tyler B.M."/>
            <person name="Meinhardt L.W."/>
            <person name="Bailey B.A."/>
        </authorList>
    </citation>
    <scope>NUCLEOTIDE SEQUENCE [LARGE SCALE GENOMIC DNA]</scope>
    <source>
        <strain evidence="2">sbr112.9</strain>
    </source>
</reference>
<proteinExistence type="predicted"/>
<dbReference type="AlphaFoldDB" id="A0A2P4X002"/>
<keyword evidence="1" id="KW-0808">Transferase</keyword>
<accession>A0A2P4X002</accession>
<keyword evidence="1" id="KW-0695">RNA-directed DNA polymerase</keyword>
<keyword evidence="2" id="KW-1185">Reference proteome</keyword>
<sequence>MVTSLSFFAKYNIRPGKLNVLVDALSRRPDCELAHDYTPLVRFLSDGKDAKVDRFLPRQRAQIHHYELADGILHYRVALEILLGLSFHTTRI</sequence>
<dbReference type="Proteomes" id="UP000237271">
    <property type="component" value="Unassembled WGS sequence"/>
</dbReference>
<keyword evidence="1" id="KW-0548">Nucleotidyltransferase</keyword>
<dbReference type="EMBL" id="NCKW01020137">
    <property type="protein sequence ID" value="POM58865.1"/>
    <property type="molecule type" value="Genomic_DNA"/>
</dbReference>
<protein>
    <submittedName>
        <fullName evidence="1">Reverse transcriptase</fullName>
    </submittedName>
</protein>
<name>A0A2P4X002_9STRA</name>
<dbReference type="GO" id="GO:0003964">
    <property type="term" value="F:RNA-directed DNA polymerase activity"/>
    <property type="evidence" value="ECO:0007669"/>
    <property type="project" value="UniProtKB-KW"/>
</dbReference>
<evidence type="ECO:0000313" key="2">
    <source>
        <dbReference type="Proteomes" id="UP000237271"/>
    </source>
</evidence>